<dbReference type="Gene3D" id="1.10.10.10">
    <property type="entry name" value="Winged helix-like DNA-binding domain superfamily/Winged helix DNA-binding domain"/>
    <property type="match status" value="1"/>
</dbReference>
<evidence type="ECO:0000259" key="5">
    <source>
        <dbReference type="PROSITE" id="PS50931"/>
    </source>
</evidence>
<dbReference type="AlphaFoldDB" id="A0A3G9K7Q6"/>
<keyword evidence="2" id="KW-0805">Transcription regulation</keyword>
<dbReference type="Pfam" id="PF00126">
    <property type="entry name" value="HTH_1"/>
    <property type="match status" value="1"/>
</dbReference>
<comment type="similarity">
    <text evidence="1">Belongs to the LysR transcriptional regulatory family.</text>
</comment>
<organism evidence="6 7">
    <name type="scientific">Parolsenella catena</name>
    <dbReference type="NCBI Taxonomy" id="2003188"/>
    <lineage>
        <taxon>Bacteria</taxon>
        <taxon>Bacillati</taxon>
        <taxon>Actinomycetota</taxon>
        <taxon>Coriobacteriia</taxon>
        <taxon>Coriobacteriales</taxon>
        <taxon>Atopobiaceae</taxon>
        <taxon>Parolsenella</taxon>
    </lineage>
</organism>
<sequence length="292" mass="32024">MYDRRLDAIVAAAELGSFSKAAERLSISTPALVKQVTTFEREFGVVAFERTHTGVRPTAAGASLVEDARKIMGEVAAALWRARNLGGTASVRLGVSLMAPGRNTQALWPQVHELVPDLQLEIVTVGDLYDPKTTVMTRLGAEVDVVQTSYSTVRWGGMCRLLPLFSTPFSIDVLRTSPLAERRRLTVDDLRGRRVRMLRHANDATDHLRRVLKATEGIEVMDVQSFDFALFNDAAESGDVVVTSGAWSGVHPGFVGIELDCGIRVPCFLAYPRDPAPHVRRFVDALAQVIEP</sequence>
<keyword evidence="4" id="KW-0804">Transcription</keyword>
<dbReference type="EMBL" id="AP019367">
    <property type="protein sequence ID" value="BBH50494.1"/>
    <property type="molecule type" value="Genomic_DNA"/>
</dbReference>
<dbReference type="OrthoDB" id="3183195at2"/>
<evidence type="ECO:0000256" key="2">
    <source>
        <dbReference type="ARBA" id="ARBA00023015"/>
    </source>
</evidence>
<evidence type="ECO:0000256" key="1">
    <source>
        <dbReference type="ARBA" id="ARBA00009437"/>
    </source>
</evidence>
<accession>A0A3G9K7Q6</accession>
<evidence type="ECO:0000256" key="3">
    <source>
        <dbReference type="ARBA" id="ARBA00023125"/>
    </source>
</evidence>
<dbReference type="PANTHER" id="PTHR30346">
    <property type="entry name" value="TRANSCRIPTIONAL DUAL REGULATOR HCAR-RELATED"/>
    <property type="match status" value="1"/>
</dbReference>
<dbReference type="RefSeq" id="WP_126422372.1">
    <property type="nucleotide sequence ID" value="NZ_AP019367.1"/>
</dbReference>
<dbReference type="InterPro" id="IPR000847">
    <property type="entry name" value="LysR_HTH_N"/>
</dbReference>
<keyword evidence="3" id="KW-0238">DNA-binding</keyword>
<keyword evidence="7" id="KW-1185">Reference proteome</keyword>
<dbReference type="InterPro" id="IPR036388">
    <property type="entry name" value="WH-like_DNA-bd_sf"/>
</dbReference>
<evidence type="ECO:0000256" key="4">
    <source>
        <dbReference type="ARBA" id="ARBA00023163"/>
    </source>
</evidence>
<proteinExistence type="inferred from homology"/>
<feature type="domain" description="HTH lysR-type" evidence="5">
    <location>
        <begin position="1"/>
        <end position="58"/>
    </location>
</feature>
<dbReference type="GO" id="GO:0003677">
    <property type="term" value="F:DNA binding"/>
    <property type="evidence" value="ECO:0007669"/>
    <property type="project" value="UniProtKB-KW"/>
</dbReference>
<protein>
    <submittedName>
        <fullName evidence="6">LysR family transcriptional regulator</fullName>
    </submittedName>
</protein>
<dbReference type="PANTHER" id="PTHR30346:SF0">
    <property type="entry name" value="HCA OPERON TRANSCRIPTIONAL ACTIVATOR HCAR"/>
    <property type="match status" value="1"/>
</dbReference>
<dbReference type="KEGG" id="pcat:Pcatena_10810"/>
<reference evidence="7" key="1">
    <citation type="submission" date="2018-11" db="EMBL/GenBank/DDBJ databases">
        <title>Comparative genomics of Parolsenella catena and Libanicoccus massiliensis: Reclassification of Libanicoccus massiliensis as Parolsenella massiliensis comb. nov.</title>
        <authorList>
            <person name="Sakamoto M."/>
            <person name="Ikeyama N."/>
            <person name="Murakami T."/>
            <person name="Mori H."/>
            <person name="Yuki M."/>
            <person name="Ohkuma M."/>
        </authorList>
    </citation>
    <scope>NUCLEOTIDE SEQUENCE [LARGE SCALE GENOMIC DNA]</scope>
    <source>
        <strain evidence="7">JCM 31932</strain>
    </source>
</reference>
<dbReference type="PROSITE" id="PS50931">
    <property type="entry name" value="HTH_LYSR"/>
    <property type="match status" value="1"/>
</dbReference>
<dbReference type="InterPro" id="IPR036390">
    <property type="entry name" value="WH_DNA-bd_sf"/>
</dbReference>
<dbReference type="SUPFAM" id="SSF46785">
    <property type="entry name" value="Winged helix' DNA-binding domain"/>
    <property type="match status" value="1"/>
</dbReference>
<name>A0A3G9K7Q6_9ACTN</name>
<dbReference type="GO" id="GO:0003700">
    <property type="term" value="F:DNA-binding transcription factor activity"/>
    <property type="evidence" value="ECO:0007669"/>
    <property type="project" value="InterPro"/>
</dbReference>
<evidence type="ECO:0000313" key="6">
    <source>
        <dbReference type="EMBL" id="BBH50494.1"/>
    </source>
</evidence>
<evidence type="ECO:0000313" key="7">
    <source>
        <dbReference type="Proteomes" id="UP000273154"/>
    </source>
</evidence>
<gene>
    <name evidence="6" type="primary">lysR_4</name>
    <name evidence="6" type="ORF">Pcatena_10810</name>
</gene>
<dbReference type="SUPFAM" id="SSF53850">
    <property type="entry name" value="Periplasmic binding protein-like II"/>
    <property type="match status" value="1"/>
</dbReference>
<dbReference type="GeneID" id="88849212"/>
<dbReference type="GO" id="GO:0032993">
    <property type="term" value="C:protein-DNA complex"/>
    <property type="evidence" value="ECO:0007669"/>
    <property type="project" value="TreeGrafter"/>
</dbReference>
<dbReference type="Proteomes" id="UP000273154">
    <property type="component" value="Chromosome"/>
</dbReference>